<keyword evidence="7" id="KW-1185">Reference proteome</keyword>
<dbReference type="GO" id="GO:0006351">
    <property type="term" value="P:DNA-templated transcription"/>
    <property type="evidence" value="ECO:0007669"/>
    <property type="project" value="TreeGrafter"/>
</dbReference>
<dbReference type="RefSeq" id="WP_154374556.1">
    <property type="nucleotide sequence ID" value="NZ_WKJK01000003.1"/>
</dbReference>
<dbReference type="Gene3D" id="1.10.10.10">
    <property type="entry name" value="Winged helix-like DNA-binding domain superfamily/Winged helix DNA-binding domain"/>
    <property type="match status" value="1"/>
</dbReference>
<dbReference type="Proteomes" id="UP000433309">
    <property type="component" value="Unassembled WGS sequence"/>
</dbReference>
<protein>
    <submittedName>
        <fullName evidence="6">LysR family transcriptional regulator</fullName>
    </submittedName>
</protein>
<dbReference type="InterPro" id="IPR000847">
    <property type="entry name" value="LysR_HTH_N"/>
</dbReference>
<dbReference type="PANTHER" id="PTHR30537">
    <property type="entry name" value="HTH-TYPE TRANSCRIPTIONAL REGULATOR"/>
    <property type="match status" value="1"/>
</dbReference>
<dbReference type="FunFam" id="3.40.190.290:FF:000012">
    <property type="entry name" value="Transcriptional regulator, LysR family"/>
    <property type="match status" value="1"/>
</dbReference>
<dbReference type="PRINTS" id="PR00039">
    <property type="entry name" value="HTHLYSR"/>
</dbReference>
<dbReference type="SUPFAM" id="SSF46785">
    <property type="entry name" value="Winged helix' DNA-binding domain"/>
    <property type="match status" value="1"/>
</dbReference>
<dbReference type="FunFam" id="1.10.10.10:FF:000001">
    <property type="entry name" value="LysR family transcriptional regulator"/>
    <property type="match status" value="1"/>
</dbReference>
<evidence type="ECO:0000256" key="2">
    <source>
        <dbReference type="ARBA" id="ARBA00023015"/>
    </source>
</evidence>
<dbReference type="CDD" id="cd08474">
    <property type="entry name" value="PBP2_CrgA_like_5"/>
    <property type="match status" value="1"/>
</dbReference>
<dbReference type="InterPro" id="IPR036390">
    <property type="entry name" value="WH_DNA-bd_sf"/>
</dbReference>
<evidence type="ECO:0000259" key="5">
    <source>
        <dbReference type="PROSITE" id="PS50931"/>
    </source>
</evidence>
<dbReference type="Gene3D" id="3.40.190.290">
    <property type="match status" value="1"/>
</dbReference>
<evidence type="ECO:0000313" key="7">
    <source>
        <dbReference type="Proteomes" id="UP000433309"/>
    </source>
</evidence>
<dbReference type="AlphaFoldDB" id="A0A6I2KVM2"/>
<organism evidence="6 7">
    <name type="scientific">Duganella guangzhouensis</name>
    <dbReference type="NCBI Taxonomy" id="2666084"/>
    <lineage>
        <taxon>Bacteria</taxon>
        <taxon>Pseudomonadati</taxon>
        <taxon>Pseudomonadota</taxon>
        <taxon>Betaproteobacteria</taxon>
        <taxon>Burkholderiales</taxon>
        <taxon>Oxalobacteraceae</taxon>
        <taxon>Telluria group</taxon>
        <taxon>Duganella</taxon>
    </lineage>
</organism>
<feature type="domain" description="HTH lysR-type" evidence="5">
    <location>
        <begin position="4"/>
        <end position="61"/>
    </location>
</feature>
<evidence type="ECO:0000256" key="1">
    <source>
        <dbReference type="ARBA" id="ARBA00009437"/>
    </source>
</evidence>
<dbReference type="Pfam" id="PF03466">
    <property type="entry name" value="LysR_substrate"/>
    <property type="match status" value="1"/>
</dbReference>
<evidence type="ECO:0000313" key="6">
    <source>
        <dbReference type="EMBL" id="MRW89761.1"/>
    </source>
</evidence>
<keyword evidence="2" id="KW-0805">Transcription regulation</keyword>
<comment type="similarity">
    <text evidence="1">Belongs to the LysR transcriptional regulatory family.</text>
</comment>
<dbReference type="InterPro" id="IPR036388">
    <property type="entry name" value="WH-like_DNA-bd_sf"/>
</dbReference>
<dbReference type="PANTHER" id="PTHR30537:SF1">
    <property type="entry name" value="HTH-TYPE TRANSCRIPTIONAL REGULATOR PGRR"/>
    <property type="match status" value="1"/>
</dbReference>
<dbReference type="GO" id="GO:0043565">
    <property type="term" value="F:sequence-specific DNA binding"/>
    <property type="evidence" value="ECO:0007669"/>
    <property type="project" value="TreeGrafter"/>
</dbReference>
<keyword evidence="3" id="KW-0238">DNA-binding</keyword>
<sequence>MVKESMDDLGAFLLVATQRSFTRAAAQLGISQPALSAKITALEARLGVRLLTRSTRSVSTTEAGERLCKSISPHFDGIVSGLNELSELRDKPAGSVRITSVEHASQTILLPALAKLLPDYPDITVEISDDYSLADIVADRFDAGVRLGEQVAQDMIAVRIGPDFKQCVVGSPAYFKKHGKPKTPHDLTAHRCIALRLPTSGGVWSWPFEKEGRELKVRPGGQLAFNTISLQLDSCLAGLGLGYLPEDVVKGHIAAGRLQRVLADWSASMSGYHLYYPSRRQPTAAFSLVVAALRLRGGKRGGR</sequence>
<dbReference type="InterPro" id="IPR058163">
    <property type="entry name" value="LysR-type_TF_proteobact-type"/>
</dbReference>
<dbReference type="PROSITE" id="PS50931">
    <property type="entry name" value="HTH_LYSR"/>
    <property type="match status" value="1"/>
</dbReference>
<proteinExistence type="inferred from homology"/>
<reference evidence="6 7" key="1">
    <citation type="submission" date="2019-11" db="EMBL/GenBank/DDBJ databases">
        <title>Novel species isolated from a subtropical stream in China.</title>
        <authorList>
            <person name="Lu H."/>
        </authorList>
    </citation>
    <scope>NUCLEOTIDE SEQUENCE [LARGE SCALE GENOMIC DNA]</scope>
    <source>
        <strain evidence="6 7">FT80W</strain>
    </source>
</reference>
<comment type="caution">
    <text evidence="6">The sequence shown here is derived from an EMBL/GenBank/DDBJ whole genome shotgun (WGS) entry which is preliminary data.</text>
</comment>
<accession>A0A6I2KVM2</accession>
<dbReference type="Pfam" id="PF00126">
    <property type="entry name" value="HTH_1"/>
    <property type="match status" value="1"/>
</dbReference>
<evidence type="ECO:0000256" key="4">
    <source>
        <dbReference type="ARBA" id="ARBA00023163"/>
    </source>
</evidence>
<gene>
    <name evidence="6" type="ORF">GJ699_07175</name>
</gene>
<dbReference type="EMBL" id="WKJK01000003">
    <property type="protein sequence ID" value="MRW89761.1"/>
    <property type="molecule type" value="Genomic_DNA"/>
</dbReference>
<dbReference type="GO" id="GO:0003700">
    <property type="term" value="F:DNA-binding transcription factor activity"/>
    <property type="evidence" value="ECO:0007669"/>
    <property type="project" value="InterPro"/>
</dbReference>
<name>A0A6I2KVM2_9BURK</name>
<keyword evidence="4" id="KW-0804">Transcription</keyword>
<dbReference type="SUPFAM" id="SSF53850">
    <property type="entry name" value="Periplasmic binding protein-like II"/>
    <property type="match status" value="1"/>
</dbReference>
<evidence type="ECO:0000256" key="3">
    <source>
        <dbReference type="ARBA" id="ARBA00023125"/>
    </source>
</evidence>
<dbReference type="InterPro" id="IPR005119">
    <property type="entry name" value="LysR_subst-bd"/>
</dbReference>